<evidence type="ECO:0000313" key="3">
    <source>
        <dbReference type="Proteomes" id="UP000054321"/>
    </source>
</evidence>
<gene>
    <name evidence="2" type="ORF">OIDMADRAFT_67667</name>
</gene>
<dbReference type="Gene3D" id="3.30.200.20">
    <property type="entry name" value="Phosphorylase Kinase, domain 1"/>
    <property type="match status" value="1"/>
</dbReference>
<dbReference type="SUPFAM" id="SSF56112">
    <property type="entry name" value="Protein kinase-like (PK-like)"/>
    <property type="match status" value="1"/>
</dbReference>
<evidence type="ECO:0000259" key="1">
    <source>
        <dbReference type="PROSITE" id="PS50011"/>
    </source>
</evidence>
<feature type="non-terminal residue" evidence="2">
    <location>
        <position position="470"/>
    </location>
</feature>
<dbReference type="AlphaFoldDB" id="A0A0C3I2S4"/>
<dbReference type="InParanoid" id="A0A0C3I2S4"/>
<reference evidence="3" key="2">
    <citation type="submission" date="2015-01" db="EMBL/GenBank/DDBJ databases">
        <title>Evolutionary Origins and Diversification of the Mycorrhizal Mutualists.</title>
        <authorList>
            <consortium name="DOE Joint Genome Institute"/>
            <consortium name="Mycorrhizal Genomics Consortium"/>
            <person name="Kohler A."/>
            <person name="Kuo A."/>
            <person name="Nagy L.G."/>
            <person name="Floudas D."/>
            <person name="Copeland A."/>
            <person name="Barry K.W."/>
            <person name="Cichocki N."/>
            <person name="Veneault-Fourrey C."/>
            <person name="LaButti K."/>
            <person name="Lindquist E.A."/>
            <person name="Lipzen A."/>
            <person name="Lundell T."/>
            <person name="Morin E."/>
            <person name="Murat C."/>
            <person name="Riley R."/>
            <person name="Ohm R."/>
            <person name="Sun H."/>
            <person name="Tunlid A."/>
            <person name="Henrissat B."/>
            <person name="Grigoriev I.V."/>
            <person name="Hibbett D.S."/>
            <person name="Martin F."/>
        </authorList>
    </citation>
    <scope>NUCLEOTIDE SEQUENCE [LARGE SCALE GENOMIC DNA]</scope>
    <source>
        <strain evidence="3">Zn</strain>
    </source>
</reference>
<name>A0A0C3I2S4_OIDMZ</name>
<dbReference type="PANTHER" id="PTHR24359">
    <property type="entry name" value="SERINE/THREONINE-PROTEIN KINASE SBK1"/>
    <property type="match status" value="1"/>
</dbReference>
<dbReference type="InterPro" id="IPR000719">
    <property type="entry name" value="Prot_kinase_dom"/>
</dbReference>
<dbReference type="OrthoDB" id="1046782at2759"/>
<dbReference type="EMBL" id="KN832870">
    <property type="protein sequence ID" value="KIN08702.1"/>
    <property type="molecule type" value="Genomic_DNA"/>
</dbReference>
<dbReference type="HOGENOM" id="CLU_017513_4_1_1"/>
<dbReference type="Proteomes" id="UP000054321">
    <property type="component" value="Unassembled WGS sequence"/>
</dbReference>
<dbReference type="PROSITE" id="PS50011">
    <property type="entry name" value="PROTEIN_KINASE_DOM"/>
    <property type="match status" value="1"/>
</dbReference>
<evidence type="ECO:0000313" key="2">
    <source>
        <dbReference type="EMBL" id="KIN08702.1"/>
    </source>
</evidence>
<dbReference type="Pfam" id="PF00069">
    <property type="entry name" value="Pkinase"/>
    <property type="match status" value="1"/>
</dbReference>
<feature type="domain" description="Protein kinase" evidence="1">
    <location>
        <begin position="256"/>
        <end position="470"/>
    </location>
</feature>
<dbReference type="GO" id="GO:0004674">
    <property type="term" value="F:protein serine/threonine kinase activity"/>
    <property type="evidence" value="ECO:0007669"/>
    <property type="project" value="TreeGrafter"/>
</dbReference>
<dbReference type="GO" id="GO:0005524">
    <property type="term" value="F:ATP binding"/>
    <property type="evidence" value="ECO:0007669"/>
    <property type="project" value="InterPro"/>
</dbReference>
<organism evidence="2 3">
    <name type="scientific">Oidiodendron maius (strain Zn)</name>
    <dbReference type="NCBI Taxonomy" id="913774"/>
    <lineage>
        <taxon>Eukaryota</taxon>
        <taxon>Fungi</taxon>
        <taxon>Dikarya</taxon>
        <taxon>Ascomycota</taxon>
        <taxon>Pezizomycotina</taxon>
        <taxon>Leotiomycetes</taxon>
        <taxon>Leotiomycetes incertae sedis</taxon>
        <taxon>Myxotrichaceae</taxon>
        <taxon>Oidiodendron</taxon>
    </lineage>
</organism>
<reference evidence="2 3" key="1">
    <citation type="submission" date="2014-04" db="EMBL/GenBank/DDBJ databases">
        <authorList>
            <consortium name="DOE Joint Genome Institute"/>
            <person name="Kuo A."/>
            <person name="Martino E."/>
            <person name="Perotto S."/>
            <person name="Kohler A."/>
            <person name="Nagy L.G."/>
            <person name="Floudas D."/>
            <person name="Copeland A."/>
            <person name="Barry K.W."/>
            <person name="Cichocki N."/>
            <person name="Veneault-Fourrey C."/>
            <person name="LaButti K."/>
            <person name="Lindquist E.A."/>
            <person name="Lipzen A."/>
            <person name="Lundell T."/>
            <person name="Morin E."/>
            <person name="Murat C."/>
            <person name="Sun H."/>
            <person name="Tunlid A."/>
            <person name="Henrissat B."/>
            <person name="Grigoriev I.V."/>
            <person name="Hibbett D.S."/>
            <person name="Martin F."/>
            <person name="Nordberg H.P."/>
            <person name="Cantor M.N."/>
            <person name="Hua S.X."/>
        </authorList>
    </citation>
    <scope>NUCLEOTIDE SEQUENCE [LARGE SCALE GENOMIC DNA]</scope>
    <source>
        <strain evidence="2 3">Zn</strain>
    </source>
</reference>
<dbReference type="STRING" id="913774.A0A0C3I2S4"/>
<sequence length="470" mass="54251">PDPQMDSLRGEGYQGIPTIELDGNSNIPGLHKEPSESAWSDISEWTVRDYGERLYTKSHPPEVTQVLLPDRNLWSRLSLQNQLLKARCCIDHTNKGFFPKGVLEELINEEVVIKCLKAAIMENAHQPRREDELELYAKKVCYTPLLDDASASFRKIFAILVLLDRPVSIFQFVDSGVTDTDLPLMIVPQEGTESLWYLCRELSPNEPLECFKKWSSGACLSFDEWQWTMLAPYFAKGKQRRVRFYPLPEKVVLPWTWKDDKPRDGGFGQVFHVRIHQNHHGYHDAKMTDGSFAIKKLKCDIGERSDAEEEFSAKQGFDKKRLSDAREEFEAEVEILRRFSGDTHPHLVSLLAAFQHGKDYYLLFHWAESDLLRFWMNISPGSALKIDNLEWMIRQCRGIAHGLHRIHVYQLSNPPVELSENASIQIYGRHGDIKPENFLLYKDKDNSNDRGDLKITDFGLAKFHSEQSRS</sequence>
<feature type="non-terminal residue" evidence="2">
    <location>
        <position position="1"/>
    </location>
</feature>
<proteinExistence type="predicted"/>
<dbReference type="InterPro" id="IPR011009">
    <property type="entry name" value="Kinase-like_dom_sf"/>
</dbReference>
<accession>A0A0C3I2S4</accession>
<keyword evidence="3" id="KW-1185">Reference proteome</keyword>
<protein>
    <recommendedName>
        <fullName evidence="1">Protein kinase domain-containing protein</fullName>
    </recommendedName>
</protein>
<dbReference type="Gene3D" id="1.10.510.10">
    <property type="entry name" value="Transferase(Phosphotransferase) domain 1"/>
    <property type="match status" value="1"/>
</dbReference>
<dbReference type="PANTHER" id="PTHR24359:SF1">
    <property type="entry name" value="INHIBITOR OF NUCLEAR FACTOR KAPPA-B KINASE EPSILON SUBUNIT HOMOLOG 1-RELATED"/>
    <property type="match status" value="1"/>
</dbReference>